<dbReference type="PROSITE" id="PS50280">
    <property type="entry name" value="SET"/>
    <property type="match status" value="1"/>
</dbReference>
<sequence>MADLDDFTAWFEQNNGFIDKEYMGFTVFSPEEGGRGAVALKDIPEGHTLFTIPRTLTLSTRTSELPHAFGLEAWKSANLHQGWAGLILCMMWEEAKGQASKWGPYLASLPSRFDTPVFWSDEDLTLLEGTTVVGKLGREDAERTYNEIIVPALQSHPELFSAEAAEKYYTLTQYHLMGSRILSRSFDVERWEGEGDDEENEAANTSRDMDVDEPEPQGEAAPASAEDAVEEEEEEDPSDVAMVPVADLLNARFECENAKLFYEEKVLKMISTKPIKAGEQIWNTYGDLPNSELLRRYGHVDLLPLPNGKKGNPGDVVELPANIVAAVVTEKLGTSQATAEERIDWWLEEGGDDVYVLDNDLEIPPTLASFAKLIGLSPEDWKKAKGKGKPPKAIMDQSMVEILREVLRRRLQQYPTSEVEDEKALEGELPLNARHATVVRLGEKRILSGILSNLKDVTKRKRDEEERSGQKGKKSRK</sequence>
<dbReference type="Proteomes" id="UP000054007">
    <property type="component" value="Unassembled WGS sequence"/>
</dbReference>
<dbReference type="InterPro" id="IPR050600">
    <property type="entry name" value="SETD3_SETD6_MTase"/>
</dbReference>
<dbReference type="GO" id="GO:0032259">
    <property type="term" value="P:methylation"/>
    <property type="evidence" value="ECO:0007669"/>
    <property type="project" value="UniProtKB-KW"/>
</dbReference>
<evidence type="ECO:0000313" key="6">
    <source>
        <dbReference type="EMBL" id="KIY70636.1"/>
    </source>
</evidence>
<gene>
    <name evidence="6" type="ORF">CYLTODRAFT_419591</name>
</gene>
<evidence type="ECO:0000256" key="1">
    <source>
        <dbReference type="ARBA" id="ARBA00022603"/>
    </source>
</evidence>
<dbReference type="InterPro" id="IPR046341">
    <property type="entry name" value="SET_dom_sf"/>
</dbReference>
<dbReference type="Pfam" id="PF00856">
    <property type="entry name" value="SET"/>
    <property type="match status" value="1"/>
</dbReference>
<dbReference type="InterPro" id="IPR036464">
    <property type="entry name" value="Rubisco_LSMT_subst-bd_sf"/>
</dbReference>
<keyword evidence="2" id="KW-0808">Transferase</keyword>
<keyword evidence="1" id="KW-0489">Methyltransferase</keyword>
<dbReference type="InterPro" id="IPR044430">
    <property type="entry name" value="SETD6_SET"/>
</dbReference>
<dbReference type="STRING" id="1314674.A0A0D7BM07"/>
<dbReference type="FunFam" id="3.90.1410.10:FF:000007">
    <property type="entry name" value="Ribosomal lysine N-methyltransferase 4"/>
    <property type="match status" value="1"/>
</dbReference>
<reference evidence="6 7" key="1">
    <citation type="journal article" date="2015" name="Fungal Genet. Biol.">
        <title>Evolution of novel wood decay mechanisms in Agaricales revealed by the genome sequences of Fistulina hepatica and Cylindrobasidium torrendii.</title>
        <authorList>
            <person name="Floudas D."/>
            <person name="Held B.W."/>
            <person name="Riley R."/>
            <person name="Nagy L.G."/>
            <person name="Koehler G."/>
            <person name="Ransdell A.S."/>
            <person name="Younus H."/>
            <person name="Chow J."/>
            <person name="Chiniquy J."/>
            <person name="Lipzen A."/>
            <person name="Tritt A."/>
            <person name="Sun H."/>
            <person name="Haridas S."/>
            <person name="LaButti K."/>
            <person name="Ohm R.A."/>
            <person name="Kues U."/>
            <person name="Blanchette R.A."/>
            <person name="Grigoriev I.V."/>
            <person name="Minto R.E."/>
            <person name="Hibbett D.S."/>
        </authorList>
    </citation>
    <scope>NUCLEOTIDE SEQUENCE [LARGE SCALE GENOMIC DNA]</scope>
    <source>
        <strain evidence="6 7">FP15055 ss-10</strain>
    </source>
</reference>
<protein>
    <submittedName>
        <fullName evidence="6">SET domain-containing protein</fullName>
    </submittedName>
</protein>
<accession>A0A0D7BM07</accession>
<keyword evidence="3" id="KW-0949">S-adenosyl-L-methionine</keyword>
<feature type="domain" description="SET" evidence="5">
    <location>
        <begin position="23"/>
        <end position="286"/>
    </location>
</feature>
<dbReference type="EMBL" id="KN880465">
    <property type="protein sequence ID" value="KIY70636.1"/>
    <property type="molecule type" value="Genomic_DNA"/>
</dbReference>
<evidence type="ECO:0000313" key="7">
    <source>
        <dbReference type="Proteomes" id="UP000054007"/>
    </source>
</evidence>
<proteinExistence type="predicted"/>
<evidence type="ECO:0000259" key="5">
    <source>
        <dbReference type="PROSITE" id="PS50280"/>
    </source>
</evidence>
<dbReference type="InterPro" id="IPR001214">
    <property type="entry name" value="SET_dom"/>
</dbReference>
<feature type="compositionally biased region" description="Acidic residues" evidence="4">
    <location>
        <begin position="227"/>
        <end position="238"/>
    </location>
</feature>
<feature type="region of interest" description="Disordered" evidence="4">
    <location>
        <begin position="191"/>
        <end position="240"/>
    </location>
</feature>
<dbReference type="CDD" id="cd19178">
    <property type="entry name" value="SET_SETD6"/>
    <property type="match status" value="1"/>
</dbReference>
<feature type="region of interest" description="Disordered" evidence="4">
    <location>
        <begin position="457"/>
        <end position="477"/>
    </location>
</feature>
<dbReference type="Gene3D" id="3.90.1420.10">
    <property type="entry name" value="Rubisco LSMT, substrate-binding domain"/>
    <property type="match status" value="1"/>
</dbReference>
<keyword evidence="7" id="KW-1185">Reference proteome</keyword>
<dbReference type="SUPFAM" id="SSF81822">
    <property type="entry name" value="RuBisCo LSMT C-terminal, substrate-binding domain"/>
    <property type="match status" value="1"/>
</dbReference>
<organism evidence="6 7">
    <name type="scientific">Cylindrobasidium torrendii FP15055 ss-10</name>
    <dbReference type="NCBI Taxonomy" id="1314674"/>
    <lineage>
        <taxon>Eukaryota</taxon>
        <taxon>Fungi</taxon>
        <taxon>Dikarya</taxon>
        <taxon>Basidiomycota</taxon>
        <taxon>Agaricomycotina</taxon>
        <taxon>Agaricomycetes</taxon>
        <taxon>Agaricomycetidae</taxon>
        <taxon>Agaricales</taxon>
        <taxon>Marasmiineae</taxon>
        <taxon>Physalacriaceae</taxon>
        <taxon>Cylindrobasidium</taxon>
    </lineage>
</organism>
<dbReference type="SUPFAM" id="SSF82199">
    <property type="entry name" value="SET domain"/>
    <property type="match status" value="1"/>
</dbReference>
<evidence type="ECO:0000256" key="3">
    <source>
        <dbReference type="ARBA" id="ARBA00022691"/>
    </source>
</evidence>
<dbReference type="OrthoDB" id="341421at2759"/>
<dbReference type="PANTHER" id="PTHR13271">
    <property type="entry name" value="UNCHARACTERIZED PUTATIVE METHYLTRANSFERASE"/>
    <property type="match status" value="1"/>
</dbReference>
<dbReference type="Gene3D" id="3.90.1410.10">
    <property type="entry name" value="set domain protein methyltransferase, domain 1"/>
    <property type="match status" value="1"/>
</dbReference>
<dbReference type="InterPro" id="IPR015353">
    <property type="entry name" value="Rubisco_LSMT_subst-bd"/>
</dbReference>
<name>A0A0D7BM07_9AGAR</name>
<dbReference type="AlphaFoldDB" id="A0A0D7BM07"/>
<dbReference type="Pfam" id="PF09273">
    <property type="entry name" value="Rubis-subs-bind"/>
    <property type="match status" value="1"/>
</dbReference>
<dbReference type="PANTHER" id="PTHR13271:SF34">
    <property type="entry name" value="N-LYSINE METHYLTRANSFERASE SETD6"/>
    <property type="match status" value="1"/>
</dbReference>
<dbReference type="GO" id="GO:0005634">
    <property type="term" value="C:nucleus"/>
    <property type="evidence" value="ECO:0007669"/>
    <property type="project" value="UniProtKB-SubCell"/>
</dbReference>
<evidence type="ECO:0000256" key="4">
    <source>
        <dbReference type="SAM" id="MobiDB-lite"/>
    </source>
</evidence>
<dbReference type="GO" id="GO:0016279">
    <property type="term" value="F:protein-lysine N-methyltransferase activity"/>
    <property type="evidence" value="ECO:0007669"/>
    <property type="project" value="UniProtKB-UniRule"/>
</dbReference>
<evidence type="ECO:0000256" key="2">
    <source>
        <dbReference type="ARBA" id="ARBA00022679"/>
    </source>
</evidence>